<proteinExistence type="predicted"/>
<evidence type="ECO:0000313" key="2">
    <source>
        <dbReference type="EMBL" id="KRK95194.1"/>
    </source>
</evidence>
<dbReference type="Pfam" id="PF12697">
    <property type="entry name" value="Abhydrolase_6"/>
    <property type="match status" value="1"/>
</dbReference>
<sequence>MKFMTSDHVRLDYSDTATTGQPVILLTGIGGAKEIWADQITWLSTQGYRVLALDARNQGASQHTVKGRRMTRHALDLHDFIIQLGLNHPLLMGNSMGAATLWAYVSLFGDAELAGIIDVDQSPKMINDDTWNFGFTDLTWDTFPTLLQFPLGSATFTHIADTTYADVKKAEAGHPYDAELNLPFLLDHAFQDWRDIIAQLHVPFFIIAGEKSPYFNPQFAAVTASLAAHGSSVGIANSGHIVMAEQPAAFNRELGQFLQTL</sequence>
<gene>
    <name evidence="2" type="ORF">FD25_GL001577</name>
</gene>
<dbReference type="PATRIC" id="fig|1423715.3.peg.1614"/>
<reference evidence="2 3" key="1">
    <citation type="journal article" date="2015" name="Genome Announc.">
        <title>Expanding the biotechnology potential of lactobacilli through comparative genomics of 213 strains and associated genera.</title>
        <authorList>
            <person name="Sun Z."/>
            <person name="Harris H.M."/>
            <person name="McCann A."/>
            <person name="Guo C."/>
            <person name="Argimon S."/>
            <person name="Zhang W."/>
            <person name="Yang X."/>
            <person name="Jeffery I.B."/>
            <person name="Cooney J.C."/>
            <person name="Kagawa T.F."/>
            <person name="Liu W."/>
            <person name="Song Y."/>
            <person name="Salvetti E."/>
            <person name="Wrobel A."/>
            <person name="Rasinkangas P."/>
            <person name="Parkhill J."/>
            <person name="Rea M.C."/>
            <person name="O'Sullivan O."/>
            <person name="Ritari J."/>
            <person name="Douillard F.P."/>
            <person name="Paul Ross R."/>
            <person name="Yang R."/>
            <person name="Briner A.E."/>
            <person name="Felis G.E."/>
            <person name="de Vos W.M."/>
            <person name="Barrangou R."/>
            <person name="Klaenhammer T.R."/>
            <person name="Caufield P.W."/>
            <person name="Cui Y."/>
            <person name="Zhang H."/>
            <person name="O'Toole P.W."/>
        </authorList>
    </citation>
    <scope>NUCLEOTIDE SEQUENCE [LARGE SCALE GENOMIC DNA]</scope>
    <source>
        <strain evidence="2 3">DSM 19394</strain>
    </source>
</reference>
<dbReference type="SUPFAM" id="SSF53474">
    <property type="entry name" value="alpha/beta-Hydrolases"/>
    <property type="match status" value="1"/>
</dbReference>
<dbReference type="Gene3D" id="3.40.50.1820">
    <property type="entry name" value="alpha/beta hydrolase"/>
    <property type="match status" value="1"/>
</dbReference>
<keyword evidence="2" id="KW-0560">Oxidoreductase</keyword>
<dbReference type="EMBL" id="AZDV01000015">
    <property type="protein sequence ID" value="KRK95194.1"/>
    <property type="molecule type" value="Genomic_DNA"/>
</dbReference>
<dbReference type="OrthoDB" id="9805423at2"/>
<dbReference type="InterPro" id="IPR050228">
    <property type="entry name" value="Carboxylesterase_BioH"/>
</dbReference>
<dbReference type="GO" id="GO:0004601">
    <property type="term" value="F:peroxidase activity"/>
    <property type="evidence" value="ECO:0007669"/>
    <property type="project" value="UniProtKB-KW"/>
</dbReference>
<protein>
    <submittedName>
        <fullName evidence="2">Halo peroxidase</fullName>
    </submittedName>
</protein>
<dbReference type="PANTHER" id="PTHR43194:SF2">
    <property type="entry name" value="PEROXISOMAL MEMBRANE PROTEIN LPX1"/>
    <property type="match status" value="1"/>
</dbReference>
<dbReference type="InterPro" id="IPR000073">
    <property type="entry name" value="AB_hydrolase_1"/>
</dbReference>
<name>A0A0R1LSB9_9LACO</name>
<keyword evidence="2" id="KW-0575">Peroxidase</keyword>
<comment type="caution">
    <text evidence="2">The sequence shown here is derived from an EMBL/GenBank/DDBJ whole genome shotgun (WGS) entry which is preliminary data.</text>
</comment>
<evidence type="ECO:0000313" key="3">
    <source>
        <dbReference type="Proteomes" id="UP000051955"/>
    </source>
</evidence>
<keyword evidence="3" id="KW-1185">Reference proteome</keyword>
<dbReference type="STRING" id="1423715.FD25_GL001577"/>
<feature type="domain" description="AB hydrolase-1" evidence="1">
    <location>
        <begin position="23"/>
        <end position="252"/>
    </location>
</feature>
<dbReference type="AlphaFoldDB" id="A0A0R1LSB9"/>
<organism evidence="2 3">
    <name type="scientific">Levilactobacillus acidifarinae DSM 19394 = JCM 15949</name>
    <dbReference type="NCBI Taxonomy" id="1423715"/>
    <lineage>
        <taxon>Bacteria</taxon>
        <taxon>Bacillati</taxon>
        <taxon>Bacillota</taxon>
        <taxon>Bacilli</taxon>
        <taxon>Lactobacillales</taxon>
        <taxon>Lactobacillaceae</taxon>
        <taxon>Levilactobacillus</taxon>
    </lineage>
</organism>
<accession>A0A0R1LSB9</accession>
<dbReference type="PANTHER" id="PTHR43194">
    <property type="entry name" value="HYDROLASE ALPHA/BETA FOLD FAMILY"/>
    <property type="match status" value="1"/>
</dbReference>
<dbReference type="Proteomes" id="UP000051955">
    <property type="component" value="Unassembled WGS sequence"/>
</dbReference>
<dbReference type="RefSeq" id="WP_057802507.1">
    <property type="nucleotide sequence ID" value="NZ_AZDV01000015.1"/>
</dbReference>
<dbReference type="InterPro" id="IPR029058">
    <property type="entry name" value="AB_hydrolase_fold"/>
</dbReference>
<evidence type="ECO:0000259" key="1">
    <source>
        <dbReference type="Pfam" id="PF12697"/>
    </source>
</evidence>